<dbReference type="RefSeq" id="WP_191741075.1">
    <property type="nucleotide sequence ID" value="NZ_JACSQB010000112.1"/>
</dbReference>
<dbReference type="Pfam" id="PF01131">
    <property type="entry name" value="Topoisom_bac"/>
    <property type="match status" value="1"/>
</dbReference>
<evidence type="ECO:0000256" key="3">
    <source>
        <dbReference type="ARBA" id="ARBA00022723"/>
    </source>
</evidence>
<comment type="similarity">
    <text evidence="2 10">Belongs to the type IA topoisomerase family.</text>
</comment>
<dbReference type="InterPro" id="IPR006171">
    <property type="entry name" value="TOPRIM_dom"/>
</dbReference>
<dbReference type="Gene3D" id="1.10.460.10">
    <property type="entry name" value="Topoisomerase I, domain 2"/>
    <property type="match status" value="1"/>
</dbReference>
<feature type="domain" description="Toprim" evidence="11">
    <location>
        <begin position="3"/>
        <end position="113"/>
    </location>
</feature>
<name>A0ABR8YV67_9CLOT</name>
<dbReference type="InterPro" id="IPR013497">
    <property type="entry name" value="Topo_IA_cen"/>
</dbReference>
<dbReference type="Gene3D" id="3.30.65.10">
    <property type="entry name" value="Bacterial Topoisomerase I, domain 1"/>
    <property type="match status" value="2"/>
</dbReference>
<dbReference type="InterPro" id="IPR013825">
    <property type="entry name" value="Topo_IA_cen_sub2"/>
</dbReference>
<evidence type="ECO:0000313" key="13">
    <source>
        <dbReference type="EMBL" id="MBD8048120.1"/>
    </source>
</evidence>
<evidence type="ECO:0000256" key="9">
    <source>
        <dbReference type="ARBA" id="ARBA00023235"/>
    </source>
</evidence>
<evidence type="ECO:0000256" key="8">
    <source>
        <dbReference type="ARBA" id="ARBA00023125"/>
    </source>
</evidence>
<dbReference type="PANTHER" id="PTHR42785">
    <property type="entry name" value="DNA TOPOISOMERASE, TYPE IA, CORE"/>
    <property type="match status" value="1"/>
</dbReference>
<evidence type="ECO:0000313" key="14">
    <source>
        <dbReference type="Proteomes" id="UP000627166"/>
    </source>
</evidence>
<dbReference type="PROSITE" id="PS50880">
    <property type="entry name" value="TOPRIM"/>
    <property type="match status" value="1"/>
</dbReference>
<feature type="active site" description="O-(5'-phospho-DNA)-tyrosine intermediate" evidence="10">
    <location>
        <position position="300"/>
    </location>
</feature>
<keyword evidence="6" id="KW-0460">Magnesium</keyword>
<feature type="site" description="Interaction with DNA" evidence="10">
    <location>
        <position position="139"/>
    </location>
</feature>
<reference evidence="13 14" key="1">
    <citation type="submission" date="2020-08" db="EMBL/GenBank/DDBJ databases">
        <title>A Genomic Blueprint of the Chicken Gut Microbiome.</title>
        <authorList>
            <person name="Gilroy R."/>
            <person name="Ravi A."/>
            <person name="Getino M."/>
            <person name="Pursley I."/>
            <person name="Horton D.L."/>
            <person name="Alikhan N.-F."/>
            <person name="Baker D."/>
            <person name="Gharbi K."/>
            <person name="Hall N."/>
            <person name="Watson M."/>
            <person name="Adriaenssens E.M."/>
            <person name="Foster-Nyarko E."/>
            <person name="Jarju S."/>
            <person name="Secka A."/>
            <person name="Antonio M."/>
            <person name="Oren A."/>
            <person name="Chaudhuri R."/>
            <person name="La Ragione R.M."/>
            <person name="Hildebrand F."/>
            <person name="Pallen M.J."/>
        </authorList>
    </citation>
    <scope>NUCLEOTIDE SEQUENCE [LARGE SCALE GENOMIC DNA]</scope>
    <source>
        <strain evidence="13 14">N37</strain>
    </source>
</reference>
<keyword evidence="14" id="KW-1185">Reference proteome</keyword>
<comment type="function">
    <text evidence="10">Releases the supercoiling and torsional tension of DNA, which is introduced during the DNA replication and transcription, by transiently cleaving and rejoining one strand of the DNA duplex. Introduces a single-strand break via transesterification at a target site in duplex DNA. The scissile phosphodiester is attacked by the catalytic tyrosine of the enzyme, resulting in the formation of a DNA-(5'-phosphotyrosyl)-enzyme intermediate and the expulsion of a 3'-OH DNA strand. The free DNA strand then undergoes passage around the unbroken strand, thus removing DNA supercoils. Finally, in the religation step, the DNA 3'-OH attacks the covalent intermediate to expel the active-site tyrosine and restore the DNA phosphodiester backbone.</text>
</comment>
<evidence type="ECO:0000256" key="6">
    <source>
        <dbReference type="ARBA" id="ARBA00022842"/>
    </source>
</evidence>
<dbReference type="InterPro" id="IPR013498">
    <property type="entry name" value="Topo_IA_Znf"/>
</dbReference>
<feature type="site" description="Interaction with DNA" evidence="10">
    <location>
        <position position="140"/>
    </location>
</feature>
<dbReference type="PROSITE" id="PS00396">
    <property type="entry name" value="TOPO_IA_1"/>
    <property type="match status" value="1"/>
</dbReference>
<comment type="caution">
    <text evidence="13">The sequence shown here is derived from an EMBL/GenBank/DDBJ whole genome shotgun (WGS) entry which is preliminary data.</text>
</comment>
<dbReference type="SMART" id="SM00493">
    <property type="entry name" value="TOPRIM"/>
    <property type="match status" value="1"/>
</dbReference>
<evidence type="ECO:0000256" key="1">
    <source>
        <dbReference type="ARBA" id="ARBA00000213"/>
    </source>
</evidence>
<dbReference type="EMBL" id="JACSQB010000112">
    <property type="protein sequence ID" value="MBD8048120.1"/>
    <property type="molecule type" value="Genomic_DNA"/>
</dbReference>
<dbReference type="NCBIfam" id="TIGR01051">
    <property type="entry name" value="topA_bact"/>
    <property type="match status" value="1"/>
</dbReference>
<evidence type="ECO:0000259" key="12">
    <source>
        <dbReference type="PROSITE" id="PS52039"/>
    </source>
</evidence>
<gene>
    <name evidence="10 13" type="primary">topA</name>
    <name evidence="13" type="ORF">H9637_13920</name>
</gene>
<evidence type="ECO:0000256" key="7">
    <source>
        <dbReference type="ARBA" id="ARBA00023029"/>
    </source>
</evidence>
<keyword evidence="3" id="KW-0479">Metal-binding</keyword>
<dbReference type="Gene3D" id="3.40.50.140">
    <property type="match status" value="1"/>
</dbReference>
<dbReference type="EC" id="5.6.2.1" evidence="10"/>
<feature type="site" description="Interaction with DNA" evidence="10">
    <location>
        <position position="148"/>
    </location>
</feature>
<comment type="subunit">
    <text evidence="10">Monomer.</text>
</comment>
<dbReference type="SMART" id="SM00437">
    <property type="entry name" value="TOP1Ac"/>
    <property type="match status" value="1"/>
</dbReference>
<feature type="site" description="Interaction with DNA" evidence="10">
    <location>
        <position position="33"/>
    </location>
</feature>
<dbReference type="SUPFAM" id="SSF56712">
    <property type="entry name" value="Prokaryotic type I DNA topoisomerase"/>
    <property type="match status" value="1"/>
</dbReference>
<keyword evidence="4" id="KW-0863">Zinc-finger</keyword>
<organism evidence="13 14">
    <name type="scientific">Clostridium faecium</name>
    <dbReference type="NCBI Taxonomy" id="2762223"/>
    <lineage>
        <taxon>Bacteria</taxon>
        <taxon>Bacillati</taxon>
        <taxon>Bacillota</taxon>
        <taxon>Clostridia</taxon>
        <taxon>Eubacteriales</taxon>
        <taxon>Clostridiaceae</taxon>
        <taxon>Clostridium</taxon>
    </lineage>
</organism>
<keyword evidence="8 10" id="KW-0238">DNA-binding</keyword>
<dbReference type="Pfam" id="PF01396">
    <property type="entry name" value="Zn_ribbon_Top1"/>
    <property type="match status" value="3"/>
</dbReference>
<dbReference type="CDD" id="cd00186">
    <property type="entry name" value="TOP1Ac"/>
    <property type="match status" value="1"/>
</dbReference>
<evidence type="ECO:0000259" key="11">
    <source>
        <dbReference type="PROSITE" id="PS50880"/>
    </source>
</evidence>
<dbReference type="CDD" id="cd03363">
    <property type="entry name" value="TOPRIM_TopoIA_TopoI"/>
    <property type="match status" value="1"/>
</dbReference>
<dbReference type="SUPFAM" id="SSF57783">
    <property type="entry name" value="Zinc beta-ribbon"/>
    <property type="match status" value="2"/>
</dbReference>
<dbReference type="InterPro" id="IPR028612">
    <property type="entry name" value="Topoisom_1_IA"/>
</dbReference>
<dbReference type="InterPro" id="IPR023405">
    <property type="entry name" value="Topo_IA_core_domain"/>
</dbReference>
<dbReference type="InterPro" id="IPR023406">
    <property type="entry name" value="Topo_IA_AS"/>
</dbReference>
<proteinExistence type="inferred from homology"/>
<feature type="site" description="Interaction with DNA" evidence="10">
    <location>
        <position position="302"/>
    </location>
</feature>
<keyword evidence="5" id="KW-0862">Zinc</keyword>
<dbReference type="InterPro" id="IPR013824">
    <property type="entry name" value="Topo_IA_cen_sub1"/>
</dbReference>
<accession>A0ABR8YV67</accession>
<feature type="region of interest" description="Interaction with DNA" evidence="10">
    <location>
        <begin position="163"/>
        <end position="168"/>
    </location>
</feature>
<feature type="site" description="Interaction with DNA" evidence="10">
    <location>
        <position position="490"/>
    </location>
</feature>
<dbReference type="Gene3D" id="1.10.290.10">
    <property type="entry name" value="Topoisomerase I, domain 4"/>
    <property type="match status" value="1"/>
</dbReference>
<dbReference type="HAMAP" id="MF_00952">
    <property type="entry name" value="Topoisom_1_prok"/>
    <property type="match status" value="1"/>
</dbReference>
<dbReference type="Pfam" id="PF01751">
    <property type="entry name" value="Toprim"/>
    <property type="match status" value="1"/>
</dbReference>
<dbReference type="InterPro" id="IPR013826">
    <property type="entry name" value="Topo_IA_cen_sub3"/>
</dbReference>
<dbReference type="Proteomes" id="UP000627166">
    <property type="component" value="Unassembled WGS sequence"/>
</dbReference>
<dbReference type="InterPro" id="IPR003602">
    <property type="entry name" value="Topo_IA_DNA-bd_dom"/>
</dbReference>
<evidence type="ECO:0000256" key="5">
    <source>
        <dbReference type="ARBA" id="ARBA00022833"/>
    </source>
</evidence>
<dbReference type="Gene3D" id="2.70.20.10">
    <property type="entry name" value="Topoisomerase I, domain 3"/>
    <property type="match status" value="1"/>
</dbReference>
<evidence type="ECO:0000256" key="2">
    <source>
        <dbReference type="ARBA" id="ARBA00009446"/>
    </source>
</evidence>
<evidence type="ECO:0000256" key="4">
    <source>
        <dbReference type="ARBA" id="ARBA00022771"/>
    </source>
</evidence>
<sequence length="700" mass="79925">MGQKLVIVESPAKAKTIKKYLGKNYIVEASMGHVRDLPKSQLGVDIDNNYEPKYITIRGKGELLEKLKKEAKKSEKVYLATDPDREGEAISWHLAKALKISEGEKCRIEFNEITKTAVKAAIKNPREINENVFDAQQARRVLDRLVGYEISPILWRKIKWGLSAGRVQSVALKIICDREKEISEFVPKEYWTIECNVFKDNEKENFVIKLHSKNGEKIEISSKEDSDKIIKDLEKGTFVVKGVKNSEKNKNPLPPFTTSTLQQDAYRKLNFPTKKTMSIAQQLYEGVEIKGHGSIGLITYMRTDSVRVSNEAQENTKNFITTNFGDKYLPQNKRVYKGKKNTQDAHEAIRPTNIEITPEIAKENLKEPQYKLYSLIWNRFVASQMASCILDSTSIEINNGEYSLKATGSTVKFDGFTKIYNNDNDEDEKAIKMPKLNKGDEISYKTIDGKQHFTQPPAKFSEASLVKTLEENGIGRPSTYAPIISTLLDRKYIERNKKVLEPTELGYIVNNLISEYFKEIVDIEFTAAMENKLDSIEEGKESWKKIVDEFFTPVKKSIDLAEKEIAKITIEDEVTDIACDKCGRMMVIKHGRFGDFLACPGYPECKNTKPLAVELDVPCPKCGGKILEKRSRKGNKFYGCSSYPECDFVSWFEPTSEKCPQCGEIMVKRYTKTKGDYLECINKECKYKKEENMQNNNTEQ</sequence>
<feature type="site" description="Interaction with DNA" evidence="10">
    <location>
        <position position="155"/>
    </location>
</feature>
<dbReference type="InterPro" id="IPR005733">
    <property type="entry name" value="TopoI_bac-type"/>
</dbReference>
<keyword evidence="9 10" id="KW-0413">Isomerase</keyword>
<dbReference type="InterPro" id="IPR003601">
    <property type="entry name" value="Topo_IA_2"/>
</dbReference>
<feature type="site" description="Interaction with DNA" evidence="10">
    <location>
        <position position="143"/>
    </location>
</feature>
<dbReference type="PANTHER" id="PTHR42785:SF1">
    <property type="entry name" value="DNA TOPOISOMERASE"/>
    <property type="match status" value="1"/>
</dbReference>
<dbReference type="InterPro" id="IPR034149">
    <property type="entry name" value="TOPRIM_TopoI"/>
</dbReference>
<dbReference type="SMART" id="SM00436">
    <property type="entry name" value="TOP1Bc"/>
    <property type="match status" value="1"/>
</dbReference>
<comment type="catalytic activity">
    <reaction evidence="1 10">
        <text>ATP-independent breakage of single-stranded DNA, followed by passage and rejoining.</text>
        <dbReference type="EC" id="5.6.2.1"/>
    </reaction>
</comment>
<evidence type="ECO:0000256" key="10">
    <source>
        <dbReference type="HAMAP-Rule" id="MF_00952"/>
    </source>
</evidence>
<keyword evidence="7 10" id="KW-0799">Topoisomerase</keyword>
<protein>
    <recommendedName>
        <fullName evidence="10">DNA topoisomerase 1</fullName>
        <ecNumber evidence="10">5.6.2.1</ecNumber>
    </recommendedName>
    <alternativeName>
        <fullName evidence="10">DNA topoisomerase I</fullName>
    </alternativeName>
</protein>
<dbReference type="PROSITE" id="PS52039">
    <property type="entry name" value="TOPO_IA_2"/>
    <property type="match status" value="1"/>
</dbReference>
<dbReference type="InterPro" id="IPR000380">
    <property type="entry name" value="Topo_IA"/>
</dbReference>
<dbReference type="PRINTS" id="PR00417">
    <property type="entry name" value="PRTPISMRASEI"/>
</dbReference>
<feature type="domain" description="Topo IA-type catalytic" evidence="12">
    <location>
        <begin position="129"/>
        <end position="558"/>
    </location>
</feature>